<name>A0A7V6A2X6_9BACT</name>
<dbReference type="EMBL" id="DTGR01000098">
    <property type="protein sequence ID" value="HHS29267.1"/>
    <property type="molecule type" value="Genomic_DNA"/>
</dbReference>
<sequence length="283" mass="31284">MKKSAFVWINEELSPLSEARVSVNDRGFLYGDGFFETLRAEEGRVFFLHEHLKRLRASARAFRIAFPDQVPWEDRLTTLLVANGLSQGTAAVKILLTRGEAAGSGLPDASSPTLVIWARPYQPPTPEEYEAGWPVEVFPERRTTFIGGHKSLNYLFYLAARQYALDRGARESLILETEGLVSEGSAASLIVARKDKMLTPASPSALAGVTVAVLARALERQGKELERAPLRLSEVQRAHGLWLVNSLMGIMPVSSLEGRPVPLMPEKTRLLQECLSQEARKCG</sequence>
<dbReference type="Gene3D" id="3.30.470.10">
    <property type="match status" value="1"/>
</dbReference>
<proteinExistence type="inferred from homology"/>
<dbReference type="Pfam" id="PF01063">
    <property type="entry name" value="Aminotran_4"/>
    <property type="match status" value="1"/>
</dbReference>
<dbReference type="InterPro" id="IPR043132">
    <property type="entry name" value="BCAT-like_C"/>
</dbReference>
<evidence type="ECO:0000313" key="2">
    <source>
        <dbReference type="EMBL" id="HHS29267.1"/>
    </source>
</evidence>
<dbReference type="InterPro" id="IPR043131">
    <property type="entry name" value="BCAT-like_N"/>
</dbReference>
<protein>
    <recommendedName>
        <fullName evidence="3">Aminodeoxychorismate lyase</fullName>
    </recommendedName>
</protein>
<dbReference type="PANTHER" id="PTHR42743:SF2">
    <property type="entry name" value="AMINODEOXYCHORISMATE LYASE"/>
    <property type="match status" value="1"/>
</dbReference>
<gene>
    <name evidence="2" type="ORF">ENV52_06150</name>
</gene>
<reference evidence="2" key="1">
    <citation type="journal article" date="2020" name="mSystems">
        <title>Genome- and Community-Level Interaction Insights into Carbon Utilization and Element Cycling Functions of Hydrothermarchaeota in Hydrothermal Sediment.</title>
        <authorList>
            <person name="Zhou Z."/>
            <person name="Liu Y."/>
            <person name="Xu W."/>
            <person name="Pan J."/>
            <person name="Luo Z.H."/>
            <person name="Li M."/>
        </authorList>
    </citation>
    <scope>NUCLEOTIDE SEQUENCE [LARGE SCALE GENOMIC DNA]</scope>
    <source>
        <strain evidence="2">SpSt-767</strain>
    </source>
</reference>
<dbReference type="PANTHER" id="PTHR42743">
    <property type="entry name" value="AMINO-ACID AMINOTRANSFERASE"/>
    <property type="match status" value="1"/>
</dbReference>
<accession>A0A7V6A2X6</accession>
<dbReference type="Gene3D" id="3.20.10.10">
    <property type="entry name" value="D-amino Acid Aminotransferase, subunit A, domain 2"/>
    <property type="match status" value="1"/>
</dbReference>
<dbReference type="InterPro" id="IPR036038">
    <property type="entry name" value="Aminotransferase-like"/>
</dbReference>
<organism evidence="2">
    <name type="scientific">Desulfobacca acetoxidans</name>
    <dbReference type="NCBI Taxonomy" id="60893"/>
    <lineage>
        <taxon>Bacteria</taxon>
        <taxon>Pseudomonadati</taxon>
        <taxon>Thermodesulfobacteriota</taxon>
        <taxon>Desulfobaccia</taxon>
        <taxon>Desulfobaccales</taxon>
        <taxon>Desulfobaccaceae</taxon>
        <taxon>Desulfobacca</taxon>
    </lineage>
</organism>
<dbReference type="GO" id="GO:0008153">
    <property type="term" value="P:4-aminobenzoate biosynthetic process"/>
    <property type="evidence" value="ECO:0007669"/>
    <property type="project" value="TreeGrafter"/>
</dbReference>
<evidence type="ECO:0008006" key="3">
    <source>
        <dbReference type="Google" id="ProtNLM"/>
    </source>
</evidence>
<dbReference type="SUPFAM" id="SSF56752">
    <property type="entry name" value="D-aminoacid aminotransferase-like PLP-dependent enzymes"/>
    <property type="match status" value="1"/>
</dbReference>
<evidence type="ECO:0000256" key="1">
    <source>
        <dbReference type="ARBA" id="ARBA00009320"/>
    </source>
</evidence>
<comment type="similarity">
    <text evidence="1">Belongs to the class-IV pyridoxal-phosphate-dependent aminotransferase family.</text>
</comment>
<dbReference type="AlphaFoldDB" id="A0A7V6A2X6"/>
<dbReference type="InterPro" id="IPR050571">
    <property type="entry name" value="Class-IV_PLP-Dep_Aminotrnsfr"/>
</dbReference>
<comment type="caution">
    <text evidence="2">The sequence shown here is derived from an EMBL/GenBank/DDBJ whole genome shotgun (WGS) entry which is preliminary data.</text>
</comment>
<dbReference type="InterPro" id="IPR001544">
    <property type="entry name" value="Aminotrans_IV"/>
</dbReference>
<dbReference type="GO" id="GO:0005829">
    <property type="term" value="C:cytosol"/>
    <property type="evidence" value="ECO:0007669"/>
    <property type="project" value="TreeGrafter"/>
</dbReference>
<dbReference type="GO" id="GO:0008696">
    <property type="term" value="F:4-amino-4-deoxychorismate lyase activity"/>
    <property type="evidence" value="ECO:0007669"/>
    <property type="project" value="TreeGrafter"/>
</dbReference>